<evidence type="ECO:0000313" key="2">
    <source>
        <dbReference type="EMBL" id="TNN77907.1"/>
    </source>
</evidence>
<feature type="compositionally biased region" description="Basic and acidic residues" evidence="1">
    <location>
        <begin position="8"/>
        <end position="26"/>
    </location>
</feature>
<protein>
    <submittedName>
        <fullName evidence="2">Uncharacterized protein</fullName>
    </submittedName>
</protein>
<organism evidence="2 3">
    <name type="scientific">Liparis tanakae</name>
    <name type="common">Tanaka's snailfish</name>
    <dbReference type="NCBI Taxonomy" id="230148"/>
    <lineage>
        <taxon>Eukaryota</taxon>
        <taxon>Metazoa</taxon>
        <taxon>Chordata</taxon>
        <taxon>Craniata</taxon>
        <taxon>Vertebrata</taxon>
        <taxon>Euteleostomi</taxon>
        <taxon>Actinopterygii</taxon>
        <taxon>Neopterygii</taxon>
        <taxon>Teleostei</taxon>
        <taxon>Neoteleostei</taxon>
        <taxon>Acanthomorphata</taxon>
        <taxon>Eupercaria</taxon>
        <taxon>Perciformes</taxon>
        <taxon>Cottioidei</taxon>
        <taxon>Cottales</taxon>
        <taxon>Liparidae</taxon>
        <taxon>Liparis</taxon>
    </lineage>
</organism>
<reference evidence="2 3" key="1">
    <citation type="submission" date="2019-03" db="EMBL/GenBank/DDBJ databases">
        <title>First draft genome of Liparis tanakae, snailfish: a comprehensive survey of snailfish specific genes.</title>
        <authorList>
            <person name="Kim W."/>
            <person name="Song I."/>
            <person name="Jeong J.-H."/>
            <person name="Kim D."/>
            <person name="Kim S."/>
            <person name="Ryu S."/>
            <person name="Song J.Y."/>
            <person name="Lee S.K."/>
        </authorList>
    </citation>
    <scope>NUCLEOTIDE SEQUENCE [LARGE SCALE GENOMIC DNA]</scope>
    <source>
        <tissue evidence="2">Muscle</tissue>
    </source>
</reference>
<dbReference type="EMBL" id="SRLO01000078">
    <property type="protein sequence ID" value="TNN77907.1"/>
    <property type="molecule type" value="Genomic_DNA"/>
</dbReference>
<comment type="caution">
    <text evidence="2">The sequence shown here is derived from an EMBL/GenBank/DDBJ whole genome shotgun (WGS) entry which is preliminary data.</text>
</comment>
<feature type="region of interest" description="Disordered" evidence="1">
    <location>
        <begin position="1"/>
        <end position="27"/>
    </location>
</feature>
<evidence type="ECO:0000313" key="3">
    <source>
        <dbReference type="Proteomes" id="UP000314294"/>
    </source>
</evidence>
<name>A0A4Z2IJD6_9TELE</name>
<dbReference type="AlphaFoldDB" id="A0A4Z2IJD6"/>
<dbReference type="Proteomes" id="UP000314294">
    <property type="component" value="Unassembled WGS sequence"/>
</dbReference>
<sequence>MLPMLSELNEKLQDRVGRERQEEKKPARLKLASVVRSSLHEDRCDRTAFAFRQSQRPQDDREALICIEHYINTAEPFLPNETPTTQEVMSLCGRPSPPVSNRLREREEDKRQCCRGEIPHNKELDPHEAELDPHEAELDPHEAELDPHEAELDPHEAELDGFKAIGRNELIGFVESSQPGSCFVMGKLSCAELH</sequence>
<gene>
    <name evidence="2" type="ORF">EYF80_011830</name>
</gene>
<evidence type="ECO:0000256" key="1">
    <source>
        <dbReference type="SAM" id="MobiDB-lite"/>
    </source>
</evidence>
<proteinExistence type="predicted"/>
<keyword evidence="3" id="KW-1185">Reference proteome</keyword>
<accession>A0A4Z2IJD6</accession>